<name>X6P7G1_RETFI</name>
<gene>
    <name evidence="1" type="ORF">RFI_03093</name>
</gene>
<proteinExistence type="predicted"/>
<organism evidence="1 2">
    <name type="scientific">Reticulomyxa filosa</name>
    <dbReference type="NCBI Taxonomy" id="46433"/>
    <lineage>
        <taxon>Eukaryota</taxon>
        <taxon>Sar</taxon>
        <taxon>Rhizaria</taxon>
        <taxon>Retaria</taxon>
        <taxon>Foraminifera</taxon>
        <taxon>Monothalamids</taxon>
        <taxon>Reticulomyxidae</taxon>
        <taxon>Reticulomyxa</taxon>
    </lineage>
</organism>
<sequence>MDIALNYFMDKLNDKNEHQNIRIKCIQLIKGISNKCNEQQLNEACNSSIDIFTDKNHNTNLRITWNNCNGDWSVRDSCAKSLALSKKWNDKQLGITFQCLIDGFQNINGYDCETSRDLLEGITTKLNEK</sequence>
<dbReference type="EMBL" id="ASPP01002954">
    <property type="protein sequence ID" value="ETO33999.1"/>
    <property type="molecule type" value="Genomic_DNA"/>
</dbReference>
<dbReference type="OrthoDB" id="10253476at2759"/>
<evidence type="ECO:0000313" key="1">
    <source>
        <dbReference type="EMBL" id="ETO33999.1"/>
    </source>
</evidence>
<dbReference type="Proteomes" id="UP000023152">
    <property type="component" value="Unassembled WGS sequence"/>
</dbReference>
<evidence type="ECO:0000313" key="2">
    <source>
        <dbReference type="Proteomes" id="UP000023152"/>
    </source>
</evidence>
<keyword evidence="2" id="KW-1185">Reference proteome</keyword>
<accession>X6P7G1</accession>
<protein>
    <submittedName>
        <fullName evidence="1">Uncharacterized protein</fullName>
    </submittedName>
</protein>
<reference evidence="1 2" key="1">
    <citation type="journal article" date="2013" name="Curr. Biol.">
        <title>The Genome of the Foraminiferan Reticulomyxa filosa.</title>
        <authorList>
            <person name="Glockner G."/>
            <person name="Hulsmann N."/>
            <person name="Schleicher M."/>
            <person name="Noegel A.A."/>
            <person name="Eichinger L."/>
            <person name="Gallinger C."/>
            <person name="Pawlowski J."/>
            <person name="Sierra R."/>
            <person name="Euteneuer U."/>
            <person name="Pillet L."/>
            <person name="Moustafa A."/>
            <person name="Platzer M."/>
            <person name="Groth M."/>
            <person name="Szafranski K."/>
            <person name="Schliwa M."/>
        </authorList>
    </citation>
    <scope>NUCLEOTIDE SEQUENCE [LARGE SCALE GENOMIC DNA]</scope>
</reference>
<dbReference type="AlphaFoldDB" id="X6P7G1"/>
<comment type="caution">
    <text evidence="1">The sequence shown here is derived from an EMBL/GenBank/DDBJ whole genome shotgun (WGS) entry which is preliminary data.</text>
</comment>